<dbReference type="SUPFAM" id="SSF52540">
    <property type="entry name" value="P-loop containing nucleoside triphosphate hydrolases"/>
    <property type="match status" value="1"/>
</dbReference>
<gene>
    <name evidence="2" type="ORF">AXG93_2415s1650</name>
</gene>
<evidence type="ECO:0008006" key="4">
    <source>
        <dbReference type="Google" id="ProtNLM"/>
    </source>
</evidence>
<dbReference type="InterPro" id="IPR032675">
    <property type="entry name" value="LRR_dom_sf"/>
</dbReference>
<feature type="region of interest" description="Disordered" evidence="1">
    <location>
        <begin position="1"/>
        <end position="56"/>
    </location>
</feature>
<dbReference type="Pfam" id="PF08477">
    <property type="entry name" value="Roc"/>
    <property type="match status" value="1"/>
</dbReference>
<sequence length="1448" mass="164888">MTPPCAERPSTAQVVDLDVDVPPRVVEEPSGASGSGESKQEGEGEEKVRDDDAERPVDEIEVLEIFEDLEPVVPVPISTLDSMSGVWHGFFGAREQAGDDAAGGASRSYVAPPRASDGFQSSPLHDIATSKTLETIHLNVNMLPAGGKEARALLSSLMSDPALQMLEIEGEWKSAGSFMAEGLWKVIRCAPKLEEIHLLRLGELDAQDVKGWADALVNCTRSLKVLVLGELEEGHMQFLMMAFTGEFCNQTIRTLYFYAQSGCIPESFEDRLPKLVSANRSLKRICIDEWTLEQTSVGLWDDVGHSLHSNTFIEYLEIVISTKRQLEEKARALLTAANQKSKPVIKILIPLKSRHWANEASWKSLAKLLAECNSVKSLRLHFLRPMSIHSRILDVLRDNLSTLQELELVDVRDQDAGSWKRFFHSLRYNTSLTHMRFRNIVGLDDESFRELMELLKANSTLRTIDCDGTKWKADGKGALIDELLRNNVQRESYLSVLKKAKLKFDDARAARLLLCGSSNAGKTRLKTTMMRARNKRWLETDNYKTCKTLGIEVEFLQNDEDMQIAIWDLAGQKKFRIVQEVLFPKADQPCIFLFVFSPFNNVKKNATSDPQGQLRAELQEWLRFVASNSCNGTVLPRMMVVFTHQDKVKKPTTEWALTIVQEMQEEFRGLVDLIIDPIFYINANKKKHVLPLLDKILTSFKDLLHERSDIVPQICSQLTSILACPGDNIQSNPIWSRETFYEFCFKRVEPFNFFRKINPPTREIWDAIASYLHDVGSIILISEADLVVVYPNWLSRHFLGSLIKLGHSLPANRKAYHALTRTASLRSCNLAERDLETLLHSFISKPSCISCFNGFENLETLKLLLLRLGLCYRTVDGGEPHVARYFMPSIVQEGPQPNTNLLRWEAEAKDEDLHNYIGFRLLCKDFRRTSLTSTLFTRLQIDLRNKLTANSTFTAEVKSYQGYSKFFIDGHEIILEKSVDGSHVDTLIRGSRMKKRKETVQFIMKHIIDEIQAFCASPQGCPGVNFALSVLSSRSVQLLIPCEHRNDKHVIPVDLLRQHLQRNAEAQLEEDDFADERKLLRYEHVWPEVADLNLPRYSQPAEDLLPNWESEVASILGDIKGRWMKRLQNLGRIMAEMRAEVDHYKDERTAQGLLALMVGEASSACESIPHPPTASPSATLACERQIQQPELLLLDKLHDFKPEAILGNTFSGDRGVPTSEETLHDIIRMQHTLNSNLITFQSTIEELTGYFQSLEQARTPKFPFLSSKGEIFLHGMHRFGATHIGTPVRLHFMCESMPKPHAVEGQRGLEMVVEMKNFEYLRKLSIISTKIVCYNLKAGLKIYVRSRPRVSRTSTDLTTFENRMPSFINKVLEEDFRLDEQITSLEKTEVWLWLRDLLESELKQSYANPFNLYRVRYSKPNNGGCAWLCDKCMFREIREGKLDPFPMG</sequence>
<evidence type="ECO:0000313" key="3">
    <source>
        <dbReference type="Proteomes" id="UP000077202"/>
    </source>
</evidence>
<proteinExistence type="predicted"/>
<reference evidence="2" key="1">
    <citation type="submission" date="2016-03" db="EMBL/GenBank/DDBJ databases">
        <title>Mechanisms controlling the formation of the plant cell surface in tip-growing cells are functionally conserved among land plants.</title>
        <authorList>
            <person name="Honkanen S."/>
            <person name="Jones V.A."/>
            <person name="Morieri G."/>
            <person name="Champion C."/>
            <person name="Hetherington A.J."/>
            <person name="Kelly S."/>
            <person name="Saint-Marcoux D."/>
            <person name="Proust H."/>
            <person name="Prescott H."/>
            <person name="Dolan L."/>
        </authorList>
    </citation>
    <scope>NUCLEOTIDE SEQUENCE [LARGE SCALE GENOMIC DNA]</scope>
    <source>
        <tissue evidence="2">Whole gametophyte</tissue>
    </source>
</reference>
<dbReference type="Gene3D" id="3.80.10.10">
    <property type="entry name" value="Ribonuclease Inhibitor"/>
    <property type="match status" value="1"/>
</dbReference>
<dbReference type="SUPFAM" id="SSF52047">
    <property type="entry name" value="RNI-like"/>
    <property type="match status" value="1"/>
</dbReference>
<dbReference type="EMBL" id="LVLJ01002571">
    <property type="protein sequence ID" value="OAE24583.1"/>
    <property type="molecule type" value="Genomic_DNA"/>
</dbReference>
<dbReference type="PANTHER" id="PTHR47679:SF1">
    <property type="entry name" value="PROTEIN TORNADO 1"/>
    <property type="match status" value="1"/>
</dbReference>
<name>A0A176VVZ5_MARPO</name>
<dbReference type="PANTHER" id="PTHR47679">
    <property type="entry name" value="PROTEIN TORNADO 1"/>
    <property type="match status" value="1"/>
</dbReference>
<accession>A0A176VVZ5</accession>
<feature type="region of interest" description="Disordered" evidence="1">
    <location>
        <begin position="98"/>
        <end position="122"/>
    </location>
</feature>
<dbReference type="InterPro" id="IPR027417">
    <property type="entry name" value="P-loop_NTPase"/>
</dbReference>
<dbReference type="Proteomes" id="UP000077202">
    <property type="component" value="Unassembled WGS sequence"/>
</dbReference>
<dbReference type="Gene3D" id="3.40.50.300">
    <property type="entry name" value="P-loop containing nucleotide triphosphate hydrolases"/>
    <property type="match status" value="1"/>
</dbReference>
<protein>
    <recommendedName>
        <fullName evidence="4">C-terminal of Roc (COR) domain-containing protein</fullName>
    </recommendedName>
</protein>
<evidence type="ECO:0000256" key="1">
    <source>
        <dbReference type="SAM" id="MobiDB-lite"/>
    </source>
</evidence>
<feature type="compositionally biased region" description="Low complexity" evidence="1">
    <location>
        <begin position="14"/>
        <end position="37"/>
    </location>
</feature>
<evidence type="ECO:0000313" key="2">
    <source>
        <dbReference type="EMBL" id="OAE24583.1"/>
    </source>
</evidence>
<organism evidence="2 3">
    <name type="scientific">Marchantia polymorpha subsp. ruderalis</name>
    <dbReference type="NCBI Taxonomy" id="1480154"/>
    <lineage>
        <taxon>Eukaryota</taxon>
        <taxon>Viridiplantae</taxon>
        <taxon>Streptophyta</taxon>
        <taxon>Embryophyta</taxon>
        <taxon>Marchantiophyta</taxon>
        <taxon>Marchantiopsida</taxon>
        <taxon>Marchantiidae</taxon>
        <taxon>Marchantiales</taxon>
        <taxon>Marchantiaceae</taxon>
        <taxon>Marchantia</taxon>
    </lineage>
</organism>
<comment type="caution">
    <text evidence="2">The sequence shown here is derived from an EMBL/GenBank/DDBJ whole genome shotgun (WGS) entry which is preliminary data.</text>
</comment>
<keyword evidence="3" id="KW-1185">Reference proteome</keyword>
<feature type="compositionally biased region" description="Basic and acidic residues" evidence="1">
    <location>
        <begin position="38"/>
        <end position="56"/>
    </location>
</feature>